<evidence type="ECO:0000313" key="1">
    <source>
        <dbReference type="EMBL" id="DAE27642.1"/>
    </source>
</evidence>
<protein>
    <recommendedName>
        <fullName evidence="2">DUF1643 domain-containing protein</fullName>
    </recommendedName>
</protein>
<dbReference type="InterPro" id="IPR016992">
    <property type="entry name" value="UCP032209"/>
</dbReference>
<evidence type="ECO:0008006" key="2">
    <source>
        <dbReference type="Google" id="ProtNLM"/>
    </source>
</evidence>
<accession>A0A8S5R914</accession>
<name>A0A8S5R914_9VIRU</name>
<organism evidence="1">
    <name type="scientific">virus sp. ct6zJ3</name>
    <dbReference type="NCBI Taxonomy" id="2826792"/>
    <lineage>
        <taxon>Viruses</taxon>
    </lineage>
</organism>
<sequence>MDVNKDAIFSVCGKYRYAISRTWDATKPYALFIGLNPSYADADLDDPTLKRCISFAQNWGFGGVRIANLFAYVCTDRFEMMRFPEPVGADNDKYLAELIAGAGIVVAAWGNEGRHLKRSAVVRAFLPVDTKCFKINATGEPMHPLYVHGDTKLIPFLMPDNAAVGC</sequence>
<dbReference type="EMBL" id="BK015844">
    <property type="protein sequence ID" value="DAE27642.1"/>
    <property type="molecule type" value="Genomic_DNA"/>
</dbReference>
<proteinExistence type="predicted"/>
<dbReference type="InterPro" id="IPR012441">
    <property type="entry name" value="DUF1643"/>
</dbReference>
<reference evidence="1" key="1">
    <citation type="journal article" date="2021" name="Proc. Natl. Acad. Sci. U.S.A.">
        <title>A Catalog of Tens of Thousands of Viruses from Human Metagenomes Reveals Hidden Associations with Chronic Diseases.</title>
        <authorList>
            <person name="Tisza M.J."/>
            <person name="Buck C.B."/>
        </authorList>
    </citation>
    <scope>NUCLEOTIDE SEQUENCE</scope>
    <source>
        <strain evidence="1">Ct6zJ3</strain>
    </source>
</reference>
<dbReference type="PIRSF" id="PIRSF032209">
    <property type="entry name" value="UCP032209"/>
    <property type="match status" value="1"/>
</dbReference>
<dbReference type="Pfam" id="PF07799">
    <property type="entry name" value="DUF1643"/>
    <property type="match status" value="1"/>
</dbReference>